<protein>
    <submittedName>
        <fullName evidence="1">Uncharacterized protein</fullName>
    </submittedName>
</protein>
<dbReference type="GeneID" id="40069887"/>
<gene>
    <name evidence="1" type="primary">19</name>
    <name evidence="1" type="ORF">GALAXY_19</name>
</gene>
<evidence type="ECO:0000313" key="2">
    <source>
        <dbReference type="Proteomes" id="UP000223164"/>
    </source>
</evidence>
<dbReference type="KEGG" id="vg:40069887"/>
<keyword evidence="2" id="KW-1185">Reference proteome</keyword>
<dbReference type="Proteomes" id="UP000223164">
    <property type="component" value="Segment"/>
</dbReference>
<evidence type="ECO:0000313" key="1">
    <source>
        <dbReference type="EMBL" id="ALY08865.1"/>
    </source>
</evidence>
<reference evidence="1 2" key="1">
    <citation type="submission" date="2015-11" db="EMBL/GenBank/DDBJ databases">
        <authorList>
            <person name="Park Y."/>
            <person name="Guerrero C.A."/>
            <person name="Garlena R.A."/>
            <person name="Russell D.A."/>
            <person name="Pope W.H."/>
            <person name="Jacobs-Sera D."/>
            <person name="Hendrix R.W."/>
            <person name="Hatfull G.F."/>
        </authorList>
    </citation>
    <scope>NUCLEOTIDE SEQUENCE [LARGE SCALE GENOMIC DNA]</scope>
</reference>
<dbReference type="EMBL" id="KU160644">
    <property type="protein sequence ID" value="ALY08865.1"/>
    <property type="molecule type" value="Genomic_DNA"/>
</dbReference>
<organism evidence="1 2">
    <name type="scientific">Arthrobacter phage Galaxy</name>
    <dbReference type="NCBI Taxonomy" id="1772326"/>
    <lineage>
        <taxon>Viruses</taxon>
        <taxon>Duplodnaviria</taxon>
        <taxon>Heunggongvirae</taxon>
        <taxon>Uroviricota</taxon>
        <taxon>Caudoviricetes</taxon>
        <taxon>Galaxyvirus</taxon>
        <taxon>Galaxyvirus galaxy</taxon>
    </lineage>
</organism>
<accession>A0A0U4JKM3</accession>
<proteinExistence type="predicted"/>
<dbReference type="OrthoDB" id="31214at10239"/>
<name>A0A0U4JKM3_9CAUD</name>
<sequence length="216" mass="21685">MPRIDNLNGDELADIFRRLRALETAPKLGNSSISGGTLTVRDTSGAARVRIGQLSSVPNGYGVEVLVGAEWVPLSNTAAGGSMAAVEAALPVDAAAGKDTAWDAAGGPAVTVTTYTGRIDVEVGAHLYVKGPGASAVLSYAILDGRGQEVVGPGRYRGVAVTDGGGGGASQQASSVQTHKLAAGTYTVQARSRVLASASAASSAVFTNRVLGAQGY</sequence>
<dbReference type="RefSeq" id="YP_009594365.1">
    <property type="nucleotide sequence ID" value="NC_041876.1"/>
</dbReference>